<feature type="domain" description="Spore germination protein N-terminal" evidence="9">
    <location>
        <begin position="21"/>
        <end position="193"/>
    </location>
</feature>
<evidence type="ECO:0000256" key="3">
    <source>
        <dbReference type="ARBA" id="ARBA00022544"/>
    </source>
</evidence>
<keyword evidence="7" id="KW-0449">Lipoprotein</keyword>
<keyword evidence="6" id="KW-0564">Palmitate</keyword>
<keyword evidence="4" id="KW-0732">Signal</keyword>
<dbReference type="GO" id="GO:0016020">
    <property type="term" value="C:membrane"/>
    <property type="evidence" value="ECO:0007669"/>
    <property type="project" value="UniProtKB-SubCell"/>
</dbReference>
<organism evidence="10 11">
    <name type="scientific">Niallia circulans</name>
    <name type="common">Bacillus circulans</name>
    <dbReference type="NCBI Taxonomy" id="1397"/>
    <lineage>
        <taxon>Bacteria</taxon>
        <taxon>Bacillati</taxon>
        <taxon>Bacillota</taxon>
        <taxon>Bacilli</taxon>
        <taxon>Bacillales</taxon>
        <taxon>Bacillaceae</taxon>
        <taxon>Niallia</taxon>
    </lineage>
</organism>
<proteinExistence type="inferred from homology"/>
<evidence type="ECO:0000256" key="1">
    <source>
        <dbReference type="ARBA" id="ARBA00004635"/>
    </source>
</evidence>
<keyword evidence="3" id="KW-0309">Germination</keyword>
<evidence type="ECO:0000259" key="9">
    <source>
        <dbReference type="Pfam" id="PF25198"/>
    </source>
</evidence>
<dbReference type="PANTHER" id="PTHR35789:SF1">
    <property type="entry name" value="SPORE GERMINATION PROTEIN B3"/>
    <property type="match status" value="1"/>
</dbReference>
<dbReference type="GO" id="GO:0009847">
    <property type="term" value="P:spore germination"/>
    <property type="evidence" value="ECO:0007669"/>
    <property type="project" value="InterPro"/>
</dbReference>
<keyword evidence="5" id="KW-0472">Membrane</keyword>
<comment type="similarity">
    <text evidence="2">Belongs to the GerABKC lipoprotein family.</text>
</comment>
<dbReference type="RefSeq" id="WP_185763211.1">
    <property type="nucleotide sequence ID" value="NZ_RIBP01000001.1"/>
</dbReference>
<dbReference type="PROSITE" id="PS51257">
    <property type="entry name" value="PROKAR_LIPOPROTEIN"/>
    <property type="match status" value="1"/>
</dbReference>
<dbReference type="Proteomes" id="UP000319837">
    <property type="component" value="Unassembled WGS sequence"/>
</dbReference>
<dbReference type="AlphaFoldDB" id="A0A553SS19"/>
<dbReference type="Pfam" id="PF25198">
    <property type="entry name" value="Spore_GerAC_N"/>
    <property type="match status" value="1"/>
</dbReference>
<dbReference type="InterPro" id="IPR038501">
    <property type="entry name" value="Spore_GerAC_C_sf"/>
</dbReference>
<evidence type="ECO:0000259" key="8">
    <source>
        <dbReference type="Pfam" id="PF05504"/>
    </source>
</evidence>
<reference evidence="11" key="1">
    <citation type="submission" date="2018-10" db="EMBL/GenBank/DDBJ databases">
        <title>FDA dAtabase for Regulatory Grade micrObial Sequences (FDA-ARGOS): Supporting development and validation of Infectious Disease Dx tests.</title>
        <authorList>
            <person name="Minogue T."/>
            <person name="Wolcott M."/>
            <person name="Wasieloski L."/>
            <person name="Aguilar W."/>
            <person name="Moore D."/>
            <person name="Tallon L."/>
            <person name="Sadzewicz L."/>
            <person name="Sengamalay N."/>
            <person name="Ott S."/>
            <person name="Godinez A."/>
            <person name="Nagaraj S."/>
            <person name="Vavikolanu K."/>
            <person name="Vyas G."/>
            <person name="Nadendla S."/>
            <person name="George J."/>
            <person name="Sichtig H."/>
        </authorList>
    </citation>
    <scope>NUCLEOTIDE SEQUENCE [LARGE SCALE GENOMIC DNA]</scope>
    <source>
        <strain evidence="11">FDAARGOS_343</strain>
    </source>
</reference>
<dbReference type="NCBIfam" id="TIGR02887">
    <property type="entry name" value="spore_ger_x_C"/>
    <property type="match status" value="1"/>
</dbReference>
<evidence type="ECO:0000256" key="7">
    <source>
        <dbReference type="ARBA" id="ARBA00023288"/>
    </source>
</evidence>
<accession>A0A553SS19</accession>
<dbReference type="Pfam" id="PF05504">
    <property type="entry name" value="Spore_GerAC"/>
    <property type="match status" value="1"/>
</dbReference>
<dbReference type="InterPro" id="IPR008844">
    <property type="entry name" value="Spore_GerAC-like"/>
</dbReference>
<dbReference type="InterPro" id="IPR046953">
    <property type="entry name" value="Spore_GerAC-like_C"/>
</dbReference>
<protein>
    <submittedName>
        <fullName evidence="10">Ger(X)C family spore germination protein</fullName>
    </submittedName>
</protein>
<dbReference type="EMBL" id="RIBP01000001">
    <property type="protein sequence ID" value="TRZ39784.1"/>
    <property type="molecule type" value="Genomic_DNA"/>
</dbReference>
<gene>
    <name evidence="10" type="ORF">CEQ21_02225</name>
</gene>
<sequence>MYVIKIVIIISIVLLLSGCWDREELSKVSIVTGMAVDKGEKFKYKLTIETTEAREMTTQTATGMAPSFVYSLEGNTVAELANKFNIANATRLVYSHMRLLAISEEVAEDNLLQFMDALDRNREIRDDFSIVVVRGRDAGDLLQVTNMYKKSPSLKLFSQLNHMQKEWGGAPDIKLNDYIRIYNALGQSPVLAAAHITGDPKKGGNIENMKSEDPESEVVVDSLAVIKQGKLAGFASLFEVRDLLFVQGKIKNTVLSVQCVKEDNKFGYHVTKSKTKITAKETNGIPKFHVNIRTEGYLEGLNCRKAITDANAFEGMEKSINKLMEKQIEKFIKKAKEEYDADIFGFGELLREQDYKSYKKYGINWDDGFEKSEIHVDFNSEIKRSGLRTNPYFMN</sequence>
<name>A0A553SS19_NIACI</name>
<feature type="domain" description="Spore germination GerAC-like C-terminal" evidence="8">
    <location>
        <begin position="223"/>
        <end position="386"/>
    </location>
</feature>
<evidence type="ECO:0000313" key="11">
    <source>
        <dbReference type="Proteomes" id="UP000319837"/>
    </source>
</evidence>
<comment type="subcellular location">
    <subcellularLocation>
        <location evidence="1">Membrane</location>
        <topology evidence="1">Lipid-anchor</topology>
    </subcellularLocation>
</comment>
<evidence type="ECO:0000313" key="10">
    <source>
        <dbReference type="EMBL" id="TRZ39784.1"/>
    </source>
</evidence>
<dbReference type="PANTHER" id="PTHR35789">
    <property type="entry name" value="SPORE GERMINATION PROTEIN B3"/>
    <property type="match status" value="1"/>
</dbReference>
<dbReference type="Gene3D" id="3.30.300.210">
    <property type="entry name" value="Nutrient germinant receptor protein C, domain 3"/>
    <property type="match status" value="1"/>
</dbReference>
<evidence type="ECO:0000256" key="4">
    <source>
        <dbReference type="ARBA" id="ARBA00022729"/>
    </source>
</evidence>
<evidence type="ECO:0000256" key="5">
    <source>
        <dbReference type="ARBA" id="ARBA00023136"/>
    </source>
</evidence>
<evidence type="ECO:0000256" key="2">
    <source>
        <dbReference type="ARBA" id="ARBA00007886"/>
    </source>
</evidence>
<evidence type="ECO:0000256" key="6">
    <source>
        <dbReference type="ARBA" id="ARBA00023139"/>
    </source>
</evidence>
<dbReference type="InterPro" id="IPR057336">
    <property type="entry name" value="GerAC_N"/>
</dbReference>
<comment type="caution">
    <text evidence="10">The sequence shown here is derived from an EMBL/GenBank/DDBJ whole genome shotgun (WGS) entry which is preliminary data.</text>
</comment>